<keyword evidence="3" id="KW-1185">Reference proteome</keyword>
<comment type="caution">
    <text evidence="2">The sequence shown here is derived from an EMBL/GenBank/DDBJ whole genome shotgun (WGS) entry which is preliminary data.</text>
</comment>
<accession>A0A828Y3K9</accession>
<protein>
    <submittedName>
        <fullName evidence="2">Uncharacterized protein</fullName>
    </submittedName>
</protein>
<dbReference type="Proteomes" id="UP000006339">
    <property type="component" value="Unassembled WGS sequence"/>
</dbReference>
<dbReference type="AlphaFoldDB" id="A0A828Y3K9"/>
<feature type="transmembrane region" description="Helical" evidence="1">
    <location>
        <begin position="48"/>
        <end position="75"/>
    </location>
</feature>
<name>A0A828Y3K9_9LEPT</name>
<evidence type="ECO:0000313" key="2">
    <source>
        <dbReference type="EMBL" id="EKO52091.1"/>
    </source>
</evidence>
<proteinExistence type="predicted"/>
<evidence type="ECO:0000256" key="1">
    <source>
        <dbReference type="SAM" id="Phobius"/>
    </source>
</evidence>
<keyword evidence="1" id="KW-0812">Transmembrane</keyword>
<keyword evidence="1" id="KW-1133">Transmembrane helix</keyword>
<gene>
    <name evidence="2" type="ORF">LEP1GSC131_4199</name>
</gene>
<reference evidence="2" key="1">
    <citation type="submission" date="2012-10" db="EMBL/GenBank/DDBJ databases">
        <authorList>
            <person name="Harkins D.M."/>
            <person name="Durkin A.S."/>
            <person name="Brinkac L.M."/>
            <person name="Selengut J.D."/>
            <person name="Sanka R."/>
            <person name="DePew J."/>
            <person name="Purushe J."/>
            <person name="Picardeau M."/>
            <person name="Werts C."/>
            <person name="Goarant C."/>
            <person name="Vinetz J.M."/>
            <person name="Sutton G.G."/>
            <person name="Nelson W.C."/>
            <person name="Fouts D.E."/>
        </authorList>
    </citation>
    <scope>NUCLEOTIDE SEQUENCE [LARGE SCALE GENOMIC DNA]</scope>
    <source>
        <strain evidence="2">200802841</strain>
    </source>
</reference>
<keyword evidence="1" id="KW-0472">Membrane</keyword>
<dbReference type="EMBL" id="AKWH02000029">
    <property type="protein sequence ID" value="EKO52091.1"/>
    <property type="molecule type" value="Genomic_DNA"/>
</dbReference>
<evidence type="ECO:0000313" key="3">
    <source>
        <dbReference type="Proteomes" id="UP000006339"/>
    </source>
</evidence>
<organism evidence="2 3">
    <name type="scientific">Leptospira kirschneri str. 200802841</name>
    <dbReference type="NCBI Taxonomy" id="1193047"/>
    <lineage>
        <taxon>Bacteria</taxon>
        <taxon>Pseudomonadati</taxon>
        <taxon>Spirochaetota</taxon>
        <taxon>Spirochaetia</taxon>
        <taxon>Leptospirales</taxon>
        <taxon>Leptospiraceae</taxon>
        <taxon>Leptospira</taxon>
    </lineage>
</organism>
<sequence>MTTILLKNRINFGNFFPKFYETFSLFGKKLTQLENGSFKKIIYQSFRIFLAAVLIEFLSFVLFPEVSLAIISIVFTNSSAARSNISESRISFFVIEEFTEPLLFLDVVF</sequence>